<protein>
    <submittedName>
        <fullName evidence="2">Protein reticulata-related 4</fullName>
    </submittedName>
</protein>
<dbReference type="PANTHER" id="PTHR31620:SF14">
    <property type="entry name" value="PROTEIN RETICULATA-RELATED 4, CHLOROPLASTIC"/>
    <property type="match status" value="1"/>
</dbReference>
<proteinExistence type="predicted"/>
<evidence type="ECO:0000313" key="2">
    <source>
        <dbReference type="EMBL" id="KAK7818252.1"/>
    </source>
</evidence>
<keyword evidence="3" id="KW-1185">Reference proteome</keyword>
<accession>A0AAW0IVA4</accession>
<evidence type="ECO:0000256" key="1">
    <source>
        <dbReference type="SAM" id="MobiDB-lite"/>
    </source>
</evidence>
<evidence type="ECO:0000313" key="3">
    <source>
        <dbReference type="Proteomes" id="UP000237347"/>
    </source>
</evidence>
<feature type="compositionally biased region" description="Polar residues" evidence="1">
    <location>
        <begin position="1"/>
        <end position="17"/>
    </location>
</feature>
<organism evidence="2 3">
    <name type="scientific">Quercus suber</name>
    <name type="common">Cork oak</name>
    <dbReference type="NCBI Taxonomy" id="58331"/>
    <lineage>
        <taxon>Eukaryota</taxon>
        <taxon>Viridiplantae</taxon>
        <taxon>Streptophyta</taxon>
        <taxon>Embryophyta</taxon>
        <taxon>Tracheophyta</taxon>
        <taxon>Spermatophyta</taxon>
        <taxon>Magnoliopsida</taxon>
        <taxon>eudicotyledons</taxon>
        <taxon>Gunneridae</taxon>
        <taxon>Pentapetalae</taxon>
        <taxon>rosids</taxon>
        <taxon>fabids</taxon>
        <taxon>Fagales</taxon>
        <taxon>Fagaceae</taxon>
        <taxon>Quercus</taxon>
    </lineage>
</organism>
<dbReference type="EMBL" id="PKMF04000837">
    <property type="protein sequence ID" value="KAK7818252.1"/>
    <property type="molecule type" value="Genomic_DNA"/>
</dbReference>
<feature type="region of interest" description="Disordered" evidence="1">
    <location>
        <begin position="530"/>
        <end position="557"/>
    </location>
</feature>
<dbReference type="Proteomes" id="UP000237347">
    <property type="component" value="Unassembled WGS sequence"/>
</dbReference>
<feature type="region of interest" description="Disordered" evidence="1">
    <location>
        <begin position="107"/>
        <end position="138"/>
    </location>
</feature>
<gene>
    <name evidence="2" type="primary">RER4_11</name>
    <name evidence="2" type="ORF">CFP56_041564</name>
</gene>
<feature type="region of interest" description="Disordered" evidence="1">
    <location>
        <begin position="55"/>
        <end position="75"/>
    </location>
</feature>
<name>A0AAW0IVA4_QUESU</name>
<reference evidence="2 3" key="1">
    <citation type="journal article" date="2018" name="Sci. Data">
        <title>The draft genome sequence of cork oak.</title>
        <authorList>
            <person name="Ramos A.M."/>
            <person name="Usie A."/>
            <person name="Barbosa P."/>
            <person name="Barros P.M."/>
            <person name="Capote T."/>
            <person name="Chaves I."/>
            <person name="Simoes F."/>
            <person name="Abreu I."/>
            <person name="Carrasquinho I."/>
            <person name="Faro C."/>
            <person name="Guimaraes J.B."/>
            <person name="Mendonca D."/>
            <person name="Nobrega F."/>
            <person name="Rodrigues L."/>
            <person name="Saibo N.J.M."/>
            <person name="Varela M.C."/>
            <person name="Egas C."/>
            <person name="Matos J."/>
            <person name="Miguel C.M."/>
            <person name="Oliveira M.M."/>
            <person name="Ricardo C.P."/>
            <person name="Goncalves S."/>
        </authorList>
    </citation>
    <scope>NUCLEOTIDE SEQUENCE [LARGE SCALE GENOMIC DNA]</scope>
    <source>
        <strain evidence="3">cv. HL8</strain>
    </source>
</reference>
<dbReference type="AlphaFoldDB" id="A0AAW0IVA4"/>
<comment type="caution">
    <text evidence="2">The sequence shown here is derived from an EMBL/GenBank/DDBJ whole genome shotgun (WGS) entry which is preliminary data.</text>
</comment>
<feature type="compositionally biased region" description="Basic and acidic residues" evidence="1">
    <location>
        <begin position="112"/>
        <end position="122"/>
    </location>
</feature>
<dbReference type="PANTHER" id="PTHR31620">
    <property type="entry name" value="PROTEIN RETICULATA-RELATED 2, CHLOROPLASTIC-RELATED"/>
    <property type="match status" value="1"/>
</dbReference>
<feature type="region of interest" description="Disordered" evidence="1">
    <location>
        <begin position="1"/>
        <end position="36"/>
    </location>
</feature>
<feature type="compositionally biased region" description="Gly residues" evidence="1">
    <location>
        <begin position="537"/>
        <end position="550"/>
    </location>
</feature>
<sequence length="618" mass="68297">MHVTDNSGTRPSTSKDTVQCEGASKNKGQCEGTLEDTSHDLYGPWVVVARKRSGNKVTKKGVPTDQNPIKNMGLPIDGISDSLKWEGKRKGSGDCNLNGAHIQKVVQSISKGPKETSQRSSRESNGPTRQEPNFGLSVKGKKGIARGRASLSLAKDVAVSPPLSENALPENHSFLNNCGFNSDQAFKFNSSAGQAHQGASCYLIQKNMEAQSSRSNELSKAMGMAVVWNCRGALKPNFQNYVQDIVQLHDPAMLVVMETHVGGERAREARVTHLTKCHSDHCLVLLEMHPQNRARLNRPFIFQKYWLLSISFPKVVSQAWNQSPHLQKAIDNFAVKANEWNMNNFGNIFIKKNRIKAQLNGVQGAMAIRPSSSLVKLKNKLIQELDTILNQEHELWALKSRVNWMVQGNRNTAFYHVSTLVRRNRNHITAIKNSMGDWIKDEEEVMEFVRKGFCDIYSTSHVLLARDLSQNTSPILTVRSSLPHHHHPLPSTSVSLSPTLLSLHHHNNPTRHFLTAFSIANFAISFPGEDDNNNNGNSGGGGSRGGGGDEGSSAEDKNREEALMVLAEAGRSLKNLPKDLAAAIEVGRVLGTVVSRFLELEKSPMLRWLMQFSAVVVM</sequence>